<comment type="caution">
    <text evidence="1">The sequence shown here is derived from an EMBL/GenBank/DDBJ whole genome shotgun (WGS) entry which is preliminary data.</text>
</comment>
<dbReference type="AlphaFoldDB" id="A0A2V2ZX87"/>
<dbReference type="RefSeq" id="WP_181396008.1">
    <property type="nucleotide sequence ID" value="NZ_QGTW01000006.1"/>
</dbReference>
<gene>
    <name evidence="1" type="ORF">DFO73_106116</name>
</gene>
<evidence type="ECO:0000313" key="1">
    <source>
        <dbReference type="EMBL" id="PWW28300.1"/>
    </source>
</evidence>
<name>A0A2V2ZX87_9BACI</name>
<proteinExistence type="predicted"/>
<protein>
    <submittedName>
        <fullName evidence="1">Uncharacterized protein</fullName>
    </submittedName>
</protein>
<evidence type="ECO:0000313" key="2">
    <source>
        <dbReference type="Proteomes" id="UP000247150"/>
    </source>
</evidence>
<sequence>MPASVTDEEIEWTVLGLLTLRENDIISKLGAGEYALQQMQEEWHGITREAINIRTA</sequence>
<accession>A0A2V2ZX87</accession>
<reference evidence="1 2" key="1">
    <citation type="submission" date="2018-05" db="EMBL/GenBank/DDBJ databases">
        <title>Freshwater and sediment microbial communities from various areas in North America, analyzing microbe dynamics in response to fracking.</title>
        <authorList>
            <person name="Lamendella R."/>
        </authorList>
    </citation>
    <scope>NUCLEOTIDE SEQUENCE [LARGE SCALE GENOMIC DNA]</scope>
    <source>
        <strain evidence="1 2">15_TX</strain>
    </source>
</reference>
<organism evidence="1 2">
    <name type="scientific">Cytobacillus oceanisediminis</name>
    <dbReference type="NCBI Taxonomy" id="665099"/>
    <lineage>
        <taxon>Bacteria</taxon>
        <taxon>Bacillati</taxon>
        <taxon>Bacillota</taxon>
        <taxon>Bacilli</taxon>
        <taxon>Bacillales</taxon>
        <taxon>Bacillaceae</taxon>
        <taxon>Cytobacillus</taxon>
    </lineage>
</organism>
<dbReference type="EMBL" id="QGTW01000006">
    <property type="protein sequence ID" value="PWW28300.1"/>
    <property type="molecule type" value="Genomic_DNA"/>
</dbReference>
<dbReference type="Proteomes" id="UP000247150">
    <property type="component" value="Unassembled WGS sequence"/>
</dbReference>